<reference evidence="2" key="1">
    <citation type="journal article" date="2023" name="Int. J. Syst. Evol. Microbiol.">
        <title>&lt;i&gt;Clostridium folliculivorans&lt;/i&gt; sp. nov., isolated from soil samples of an organic paddy in Japan.</title>
        <authorList>
            <person name="Tazawa J."/>
            <person name="Kobayashi H."/>
            <person name="Tanizawa Y."/>
            <person name="Uchino A."/>
            <person name="Tanaka F."/>
            <person name="Urashima Y."/>
            <person name="Miura S."/>
            <person name="Sakamoto M."/>
            <person name="Ohkuma M."/>
            <person name="Tohno M."/>
        </authorList>
    </citation>
    <scope>NUCLEOTIDE SEQUENCE</scope>
    <source>
        <strain evidence="2">D1-1</strain>
    </source>
</reference>
<gene>
    <name evidence="2" type="ORF">CFOLD11_11920</name>
</gene>
<sequence>MNFNKKLKNYANGSDERTIDVVGSSSLITLIIGVVIFLVEMLVKFAITKDLHSITWEAVLFLIMVVVFVVIHLLNKIRITIKF</sequence>
<organism evidence="2 3">
    <name type="scientific">Clostridium folliculivorans</name>
    <dbReference type="NCBI Taxonomy" id="2886038"/>
    <lineage>
        <taxon>Bacteria</taxon>
        <taxon>Bacillati</taxon>
        <taxon>Bacillota</taxon>
        <taxon>Clostridia</taxon>
        <taxon>Eubacteriales</taxon>
        <taxon>Clostridiaceae</taxon>
        <taxon>Clostridium</taxon>
    </lineage>
</organism>
<keyword evidence="1" id="KW-1133">Transmembrane helix</keyword>
<evidence type="ECO:0000313" key="3">
    <source>
        <dbReference type="Proteomes" id="UP001057868"/>
    </source>
</evidence>
<dbReference type="RefSeq" id="WP_261851373.1">
    <property type="nucleotide sequence ID" value="NZ_BQXY01000001.1"/>
</dbReference>
<keyword evidence="3" id="KW-1185">Reference proteome</keyword>
<feature type="transmembrane region" description="Helical" evidence="1">
    <location>
        <begin position="21"/>
        <end position="47"/>
    </location>
</feature>
<proteinExistence type="predicted"/>
<evidence type="ECO:0000256" key="1">
    <source>
        <dbReference type="SAM" id="Phobius"/>
    </source>
</evidence>
<protein>
    <submittedName>
        <fullName evidence="2">Uncharacterized protein</fullName>
    </submittedName>
</protein>
<dbReference type="Proteomes" id="UP001057868">
    <property type="component" value="Unassembled WGS sequence"/>
</dbReference>
<keyword evidence="1" id="KW-0472">Membrane</keyword>
<dbReference type="EMBL" id="BQXY01000001">
    <property type="protein sequence ID" value="GKU24366.1"/>
    <property type="molecule type" value="Genomic_DNA"/>
</dbReference>
<keyword evidence="1" id="KW-0812">Transmembrane</keyword>
<name>A0A9W5Y0D5_9CLOT</name>
<dbReference type="AlphaFoldDB" id="A0A9W5Y0D5"/>
<feature type="transmembrane region" description="Helical" evidence="1">
    <location>
        <begin position="53"/>
        <end position="74"/>
    </location>
</feature>
<comment type="caution">
    <text evidence="2">The sequence shown here is derived from an EMBL/GenBank/DDBJ whole genome shotgun (WGS) entry which is preliminary data.</text>
</comment>
<evidence type="ECO:0000313" key="2">
    <source>
        <dbReference type="EMBL" id="GKU24366.1"/>
    </source>
</evidence>
<accession>A0A9W5Y0D5</accession>